<keyword evidence="3" id="KW-1185">Reference proteome</keyword>
<dbReference type="InterPro" id="IPR010496">
    <property type="entry name" value="AL/BT2_dom"/>
</dbReference>
<dbReference type="InParanoid" id="A0A517SJW8"/>
<dbReference type="KEGG" id="ccos:Pan44_44790"/>
<evidence type="ECO:0000259" key="1">
    <source>
        <dbReference type="Pfam" id="PF06439"/>
    </source>
</evidence>
<dbReference type="AlphaFoldDB" id="A0A517SJW8"/>
<dbReference type="GO" id="GO:0016787">
    <property type="term" value="F:hydrolase activity"/>
    <property type="evidence" value="ECO:0007669"/>
    <property type="project" value="InterPro"/>
</dbReference>
<dbReference type="EMBL" id="CP036271">
    <property type="protein sequence ID" value="QDT56425.1"/>
    <property type="molecule type" value="Genomic_DNA"/>
</dbReference>
<dbReference type="SUPFAM" id="SSF49899">
    <property type="entry name" value="Concanavalin A-like lectins/glucanases"/>
    <property type="match status" value="1"/>
</dbReference>
<dbReference type="Gene3D" id="2.60.120.560">
    <property type="entry name" value="Exo-inulinase, domain 1"/>
    <property type="match status" value="1"/>
</dbReference>
<accession>A0A517SJW8</accession>
<name>A0A517SJW8_9PLAN</name>
<protein>
    <recommendedName>
        <fullName evidence="1">3-keto-alpha-glucoside-1,2-lyase/3-keto-2-hydroxy-glucal hydratase domain-containing protein</fullName>
    </recommendedName>
</protein>
<reference evidence="2 3" key="1">
    <citation type="submission" date="2019-02" db="EMBL/GenBank/DDBJ databases">
        <title>Deep-cultivation of Planctomycetes and their phenomic and genomic characterization uncovers novel biology.</title>
        <authorList>
            <person name="Wiegand S."/>
            <person name="Jogler M."/>
            <person name="Boedeker C."/>
            <person name="Pinto D."/>
            <person name="Vollmers J."/>
            <person name="Rivas-Marin E."/>
            <person name="Kohn T."/>
            <person name="Peeters S.H."/>
            <person name="Heuer A."/>
            <person name="Rast P."/>
            <person name="Oberbeckmann S."/>
            <person name="Bunk B."/>
            <person name="Jeske O."/>
            <person name="Meyerdierks A."/>
            <person name="Storesund J.E."/>
            <person name="Kallscheuer N."/>
            <person name="Luecker S."/>
            <person name="Lage O.M."/>
            <person name="Pohl T."/>
            <person name="Merkel B.J."/>
            <person name="Hornburger P."/>
            <person name="Mueller R.-W."/>
            <person name="Bruemmer F."/>
            <person name="Labrenz M."/>
            <person name="Spormann A.M."/>
            <person name="Op den Camp H."/>
            <person name="Overmann J."/>
            <person name="Amann R."/>
            <person name="Jetten M.S.M."/>
            <person name="Mascher T."/>
            <person name="Medema M.H."/>
            <person name="Devos D.P."/>
            <person name="Kaster A.-K."/>
            <person name="Ovreas L."/>
            <person name="Rohde M."/>
            <person name="Galperin M.Y."/>
            <person name="Jogler C."/>
        </authorList>
    </citation>
    <scope>NUCLEOTIDE SEQUENCE [LARGE SCALE GENOMIC DNA]</scope>
    <source>
        <strain evidence="2 3">Pan44</strain>
    </source>
</reference>
<sequence>MRLWLLVGVLSVLTRAAHGEEWRPLFNGRDLTGWRANNDPDSFRATEGTIRVQSTASTSAHLFVVNGETGEPEKFRNFELELWARAEPNSNGGVFVHTDMSTRDAALHLARGYEVQLNSSQKEKRKTGSLYAIVDYDHSPLDETKWFRVNIIVDGKRIRILIDGKQTVDYTEPENAERPPQRKGRLFSPDGGAIALQAHDRKSVWYFRDVRIRPLP</sequence>
<dbReference type="Pfam" id="PF06439">
    <property type="entry name" value="3keto-disac_hyd"/>
    <property type="match status" value="1"/>
</dbReference>
<proteinExistence type="predicted"/>
<dbReference type="RefSeq" id="WP_197453550.1">
    <property type="nucleotide sequence ID" value="NZ_CP036271.1"/>
</dbReference>
<organism evidence="2 3">
    <name type="scientific">Caulifigura coniformis</name>
    <dbReference type="NCBI Taxonomy" id="2527983"/>
    <lineage>
        <taxon>Bacteria</taxon>
        <taxon>Pseudomonadati</taxon>
        <taxon>Planctomycetota</taxon>
        <taxon>Planctomycetia</taxon>
        <taxon>Planctomycetales</taxon>
        <taxon>Planctomycetaceae</taxon>
        <taxon>Caulifigura</taxon>
    </lineage>
</organism>
<gene>
    <name evidence="2" type="ORF">Pan44_44790</name>
</gene>
<dbReference type="Proteomes" id="UP000315700">
    <property type="component" value="Chromosome"/>
</dbReference>
<evidence type="ECO:0000313" key="2">
    <source>
        <dbReference type="EMBL" id="QDT56425.1"/>
    </source>
</evidence>
<evidence type="ECO:0000313" key="3">
    <source>
        <dbReference type="Proteomes" id="UP000315700"/>
    </source>
</evidence>
<dbReference type="InterPro" id="IPR013320">
    <property type="entry name" value="ConA-like_dom_sf"/>
</dbReference>
<feature type="domain" description="3-keto-alpha-glucoside-1,2-lyase/3-keto-2-hydroxy-glucal hydratase" evidence="1">
    <location>
        <begin position="21"/>
        <end position="213"/>
    </location>
</feature>